<gene>
    <name evidence="2" type="ORF">HAX54_015002</name>
</gene>
<keyword evidence="1" id="KW-0175">Coiled coil</keyword>
<accession>A0ABS8Y2L4</accession>
<dbReference type="Proteomes" id="UP000823775">
    <property type="component" value="Unassembled WGS sequence"/>
</dbReference>
<dbReference type="EMBL" id="JACEIK010019490">
    <property type="protein sequence ID" value="MCE5166138.1"/>
    <property type="molecule type" value="Genomic_DNA"/>
</dbReference>
<organism evidence="2 3">
    <name type="scientific">Datura stramonium</name>
    <name type="common">Jimsonweed</name>
    <name type="synonym">Common thornapple</name>
    <dbReference type="NCBI Taxonomy" id="4076"/>
    <lineage>
        <taxon>Eukaryota</taxon>
        <taxon>Viridiplantae</taxon>
        <taxon>Streptophyta</taxon>
        <taxon>Embryophyta</taxon>
        <taxon>Tracheophyta</taxon>
        <taxon>Spermatophyta</taxon>
        <taxon>Magnoliopsida</taxon>
        <taxon>eudicotyledons</taxon>
        <taxon>Gunneridae</taxon>
        <taxon>Pentapetalae</taxon>
        <taxon>asterids</taxon>
        <taxon>lamiids</taxon>
        <taxon>Solanales</taxon>
        <taxon>Solanaceae</taxon>
        <taxon>Solanoideae</taxon>
        <taxon>Datureae</taxon>
        <taxon>Datura</taxon>
    </lineage>
</organism>
<evidence type="ECO:0000256" key="1">
    <source>
        <dbReference type="SAM" id="Coils"/>
    </source>
</evidence>
<evidence type="ECO:0000313" key="2">
    <source>
        <dbReference type="EMBL" id="MCE5166138.1"/>
    </source>
</evidence>
<evidence type="ECO:0000313" key="3">
    <source>
        <dbReference type="Proteomes" id="UP000823775"/>
    </source>
</evidence>
<keyword evidence="3" id="KW-1185">Reference proteome</keyword>
<protein>
    <submittedName>
        <fullName evidence="2">Uncharacterized protein</fullName>
    </submittedName>
</protein>
<feature type="non-terminal residue" evidence="2">
    <location>
        <position position="106"/>
    </location>
</feature>
<sequence length="106" mass="12104">MNNSERYTDQPPRSVAWEGDVYCKVLGNGKSGYVCCLGLGPTPSVLWGRRSSLGGIIEEDSSSEVLQKIEHEITELKEKQNEEMTQMKQNQEKMQSKLFLMRQFIC</sequence>
<name>A0ABS8Y2L4_DATST</name>
<proteinExistence type="predicted"/>
<feature type="coiled-coil region" evidence="1">
    <location>
        <begin position="59"/>
        <end position="97"/>
    </location>
</feature>
<comment type="caution">
    <text evidence="2">The sequence shown here is derived from an EMBL/GenBank/DDBJ whole genome shotgun (WGS) entry which is preliminary data.</text>
</comment>
<reference evidence="2 3" key="1">
    <citation type="journal article" date="2021" name="BMC Genomics">
        <title>Datura genome reveals duplications of psychoactive alkaloid biosynthetic genes and high mutation rate following tissue culture.</title>
        <authorList>
            <person name="Rajewski A."/>
            <person name="Carter-House D."/>
            <person name="Stajich J."/>
            <person name="Litt A."/>
        </authorList>
    </citation>
    <scope>NUCLEOTIDE SEQUENCE [LARGE SCALE GENOMIC DNA]</scope>
    <source>
        <strain evidence="2">AR-01</strain>
    </source>
</reference>